<keyword evidence="3 7" id="KW-0418">Kinase</keyword>
<dbReference type="SUPFAM" id="SSF63862">
    <property type="entry name" value="Thiamin pyrophosphokinase, substrate-binding domain"/>
    <property type="match status" value="1"/>
</dbReference>
<evidence type="ECO:0000259" key="6">
    <source>
        <dbReference type="SMART" id="SM00983"/>
    </source>
</evidence>
<evidence type="ECO:0000313" key="8">
    <source>
        <dbReference type="Proteomes" id="UP000029579"/>
    </source>
</evidence>
<dbReference type="Gene3D" id="3.40.50.10240">
    <property type="entry name" value="Thiamin pyrophosphokinase, catalytic domain"/>
    <property type="match status" value="1"/>
</dbReference>
<dbReference type="eggNOG" id="COG1564">
    <property type="taxonomic scope" value="Bacteria"/>
</dbReference>
<evidence type="ECO:0000256" key="2">
    <source>
        <dbReference type="ARBA" id="ARBA00022741"/>
    </source>
</evidence>
<accession>A0A095X402</accession>
<proteinExistence type="predicted"/>
<dbReference type="OrthoDB" id="9804377at2"/>
<dbReference type="AlphaFoldDB" id="A0A095X402"/>
<dbReference type="GO" id="GO:0030975">
    <property type="term" value="F:thiamine binding"/>
    <property type="evidence" value="ECO:0007669"/>
    <property type="project" value="InterPro"/>
</dbReference>
<evidence type="ECO:0000256" key="1">
    <source>
        <dbReference type="ARBA" id="ARBA00022679"/>
    </source>
</evidence>
<organism evidence="7 8">
    <name type="scientific">Anaerococcus lactolyticus S7-1-13</name>
    <dbReference type="NCBI Taxonomy" id="1284686"/>
    <lineage>
        <taxon>Bacteria</taxon>
        <taxon>Bacillati</taxon>
        <taxon>Bacillota</taxon>
        <taxon>Tissierellia</taxon>
        <taxon>Tissierellales</taxon>
        <taxon>Peptoniphilaceae</taxon>
        <taxon>Anaerococcus</taxon>
    </lineage>
</organism>
<dbReference type="GO" id="GO:0004788">
    <property type="term" value="F:thiamine diphosphokinase activity"/>
    <property type="evidence" value="ECO:0007669"/>
    <property type="project" value="UniProtKB-UniRule"/>
</dbReference>
<evidence type="ECO:0000313" key="7">
    <source>
        <dbReference type="EMBL" id="KGF04795.1"/>
    </source>
</evidence>
<evidence type="ECO:0000256" key="5">
    <source>
        <dbReference type="NCBIfam" id="TIGR01378"/>
    </source>
</evidence>
<dbReference type="GO" id="GO:0005524">
    <property type="term" value="F:ATP binding"/>
    <property type="evidence" value="ECO:0007669"/>
    <property type="project" value="UniProtKB-KW"/>
</dbReference>
<keyword evidence="2" id="KW-0547">Nucleotide-binding</keyword>
<dbReference type="CDD" id="cd07995">
    <property type="entry name" value="TPK"/>
    <property type="match status" value="1"/>
</dbReference>
<keyword evidence="4" id="KW-0067">ATP-binding</keyword>
<sequence>MKRCFIIGGGDFDGFYDEIKSEDLLITADKGFEYAKKSNLIPDYAIGDFDSTERPNFKNIIVLNPIKDFTDTVAAIDFAIEKGYKDITIYAGLGGRESHTISNIKSMFSYKKKGIDIRLKAKGKEIFLLDRDFSYKYKGEDFYVSIFSLTEKSKLDIEGLFYELDDYTMANDDALGVSNQTKGLDFEIRVKEGILLVIFENFNI</sequence>
<dbReference type="InterPro" id="IPR006282">
    <property type="entry name" value="Thi_PPkinase"/>
</dbReference>
<dbReference type="SUPFAM" id="SSF63999">
    <property type="entry name" value="Thiamin pyrophosphokinase, catalytic domain"/>
    <property type="match status" value="1"/>
</dbReference>
<dbReference type="EC" id="2.7.6.2" evidence="5"/>
<dbReference type="GO" id="GO:0009229">
    <property type="term" value="P:thiamine diphosphate biosynthetic process"/>
    <property type="evidence" value="ECO:0007669"/>
    <property type="project" value="InterPro"/>
</dbReference>
<dbReference type="InterPro" id="IPR036371">
    <property type="entry name" value="TPK_B1-bd_sf"/>
</dbReference>
<feature type="domain" description="Thiamin pyrophosphokinase thiamin-binding" evidence="6">
    <location>
        <begin position="139"/>
        <end position="196"/>
    </location>
</feature>
<reference evidence="7 8" key="1">
    <citation type="submission" date="2014-07" db="EMBL/GenBank/DDBJ databases">
        <authorList>
            <person name="McCorrison J."/>
            <person name="Sanka R."/>
            <person name="Torralba M."/>
            <person name="Gillis M."/>
            <person name="Haft D.H."/>
            <person name="Methe B."/>
            <person name="Sutton G."/>
            <person name="Nelson K.E."/>
        </authorList>
    </citation>
    <scope>NUCLEOTIDE SEQUENCE [LARGE SCALE GENOMIC DNA]</scope>
    <source>
        <strain evidence="7 8">S7-1-13</strain>
    </source>
</reference>
<gene>
    <name evidence="7" type="ORF">HMPREF1630_03030</name>
</gene>
<evidence type="ECO:0000256" key="3">
    <source>
        <dbReference type="ARBA" id="ARBA00022777"/>
    </source>
</evidence>
<dbReference type="SMART" id="SM00983">
    <property type="entry name" value="TPK_B1_binding"/>
    <property type="match status" value="1"/>
</dbReference>
<dbReference type="PANTHER" id="PTHR41299:SF1">
    <property type="entry name" value="THIAMINE PYROPHOSPHOKINASE"/>
    <property type="match status" value="1"/>
</dbReference>
<dbReference type="Pfam" id="PF04265">
    <property type="entry name" value="TPK_B1_binding"/>
    <property type="match status" value="1"/>
</dbReference>
<dbReference type="InterPro" id="IPR036759">
    <property type="entry name" value="TPK_catalytic_sf"/>
</dbReference>
<dbReference type="InterPro" id="IPR007371">
    <property type="entry name" value="TPK_catalytic"/>
</dbReference>
<protein>
    <recommendedName>
        <fullName evidence="5">Thiamine diphosphokinase</fullName>
        <ecNumber evidence="5">2.7.6.2</ecNumber>
    </recommendedName>
</protein>
<dbReference type="GO" id="GO:0016301">
    <property type="term" value="F:kinase activity"/>
    <property type="evidence" value="ECO:0007669"/>
    <property type="project" value="UniProtKB-KW"/>
</dbReference>
<dbReference type="EMBL" id="JRMW01000025">
    <property type="protein sequence ID" value="KGF04795.1"/>
    <property type="molecule type" value="Genomic_DNA"/>
</dbReference>
<dbReference type="GO" id="GO:0006772">
    <property type="term" value="P:thiamine metabolic process"/>
    <property type="evidence" value="ECO:0007669"/>
    <property type="project" value="UniProtKB-UniRule"/>
</dbReference>
<dbReference type="Pfam" id="PF04263">
    <property type="entry name" value="TPK_catalytic"/>
    <property type="match status" value="1"/>
</dbReference>
<dbReference type="RefSeq" id="WP_037326899.1">
    <property type="nucleotide sequence ID" value="NZ_JRMW01000025.1"/>
</dbReference>
<dbReference type="InterPro" id="IPR007373">
    <property type="entry name" value="Thiamin_PyroPKinase_B1-bd"/>
</dbReference>
<dbReference type="PANTHER" id="PTHR41299">
    <property type="entry name" value="THIAMINE PYROPHOSPHOKINASE"/>
    <property type="match status" value="1"/>
</dbReference>
<dbReference type="InterPro" id="IPR053149">
    <property type="entry name" value="TPK"/>
</dbReference>
<name>A0A095X402_9FIRM</name>
<dbReference type="Proteomes" id="UP000029579">
    <property type="component" value="Unassembled WGS sequence"/>
</dbReference>
<keyword evidence="1" id="KW-0808">Transferase</keyword>
<comment type="caution">
    <text evidence="7">The sequence shown here is derived from an EMBL/GenBank/DDBJ whole genome shotgun (WGS) entry which is preliminary data.</text>
</comment>
<dbReference type="NCBIfam" id="TIGR01378">
    <property type="entry name" value="thi_PPkinase"/>
    <property type="match status" value="1"/>
</dbReference>
<evidence type="ECO:0000256" key="4">
    <source>
        <dbReference type="ARBA" id="ARBA00022840"/>
    </source>
</evidence>